<protein>
    <submittedName>
        <fullName evidence="1">Uncharacterized protein</fullName>
    </submittedName>
</protein>
<accession>A0A7G9Y120</accession>
<dbReference type="EMBL" id="MT630658">
    <property type="protein sequence ID" value="QNO41704.1"/>
    <property type="molecule type" value="Genomic_DNA"/>
</dbReference>
<reference evidence="1" key="1">
    <citation type="submission" date="2020-06" db="EMBL/GenBank/DDBJ databases">
        <title>Unique genomic features of the anaerobic methanotrophic archaea.</title>
        <authorList>
            <person name="Chadwick G.L."/>
            <person name="Skennerton C.T."/>
            <person name="Laso-Perez R."/>
            <person name="Leu A.O."/>
            <person name="Speth D.R."/>
            <person name="Yu H."/>
            <person name="Morgan-Lang C."/>
            <person name="Hatzenpichler R."/>
            <person name="Goudeau D."/>
            <person name="Malmstrom R."/>
            <person name="Brazelton W.J."/>
            <person name="Woyke T."/>
            <person name="Hallam S.J."/>
            <person name="Tyson G.W."/>
            <person name="Wegener G."/>
            <person name="Boetius A."/>
            <person name="Orphan V."/>
        </authorList>
    </citation>
    <scope>NUCLEOTIDE SEQUENCE</scope>
</reference>
<evidence type="ECO:0000313" key="1">
    <source>
        <dbReference type="EMBL" id="QNO41704.1"/>
    </source>
</evidence>
<gene>
    <name evidence="1" type="ORF">NEBFCOPL_00005</name>
</gene>
<proteinExistence type="predicted"/>
<sequence>MAGWWRGWELCSELGSFGSTALLESLKNVDWEEYRQISRDSINSELNMRSLSRAGPSPLVKFDELGFFKDVEKLSQKDYTKLLNQLDELQEKCKPHPTKKECRDCLHGVPKESYKKCIKYILGHYIGNTGGTHHGHELYDVGGETDLLGMIVFVGFLAKSAEIKGASGDSLLRQFIDCTELDGLDIISVVTPGDLDHKLEHRLRRVMRKMGEGKQCCMILRTEMIRILYSFQRKQSSNTSE</sequence>
<name>A0A7G9Y120_9EURY</name>
<dbReference type="AlphaFoldDB" id="A0A7G9Y120"/>
<organism evidence="1">
    <name type="scientific">Candidatus Methanogaster sp. ANME-2c ERB4</name>
    <dbReference type="NCBI Taxonomy" id="2759911"/>
    <lineage>
        <taxon>Archaea</taxon>
        <taxon>Methanobacteriati</taxon>
        <taxon>Methanobacteriota</taxon>
        <taxon>Stenosarchaea group</taxon>
        <taxon>Methanomicrobia</taxon>
        <taxon>Methanosarcinales</taxon>
        <taxon>ANME-2 cluster</taxon>
        <taxon>Candidatus Methanogasteraceae</taxon>
        <taxon>Candidatus Methanogaster</taxon>
    </lineage>
</organism>